<reference evidence="2 3" key="1">
    <citation type="submission" date="2018-03" db="EMBL/GenBank/DDBJ databases">
        <authorList>
            <person name="Keele B.F."/>
        </authorList>
    </citation>
    <scope>NUCLEOTIDE SEQUENCE [LARGE SCALE GENOMIC DNA]</scope>
    <source>
        <strain evidence="2 3">AU19729</strain>
    </source>
</reference>
<dbReference type="EMBL" id="PVGH01000067">
    <property type="protein sequence ID" value="PRF59357.1"/>
    <property type="molecule type" value="Genomic_DNA"/>
</dbReference>
<feature type="region of interest" description="Disordered" evidence="1">
    <location>
        <begin position="1"/>
        <end position="39"/>
    </location>
</feature>
<evidence type="ECO:0000256" key="1">
    <source>
        <dbReference type="SAM" id="MobiDB-lite"/>
    </source>
</evidence>
<gene>
    <name evidence="2" type="ORF">C6Q15_17405</name>
</gene>
<accession>A0A2S9MLC3</accession>
<proteinExistence type="predicted"/>
<comment type="caution">
    <text evidence="2">The sequence shown here is derived from an EMBL/GenBank/DDBJ whole genome shotgun (WGS) entry which is preliminary data.</text>
</comment>
<evidence type="ECO:0000313" key="3">
    <source>
        <dbReference type="Proteomes" id="UP000238982"/>
    </source>
</evidence>
<name>A0A2S9MLC3_9BURK</name>
<dbReference type="Proteomes" id="UP000238982">
    <property type="component" value="Unassembled WGS sequence"/>
</dbReference>
<sequence length="77" mass="8572">MFALPRGASAADAAAPDPPRRDRRRPRRPCDWHRSHGRRRLHRVLLPKAESTFAVQPSASPDASAPLLRRAVTVRAS</sequence>
<protein>
    <submittedName>
        <fullName evidence="2">Uncharacterized protein</fullName>
    </submittedName>
</protein>
<evidence type="ECO:0000313" key="2">
    <source>
        <dbReference type="EMBL" id="PRF59357.1"/>
    </source>
</evidence>
<feature type="compositionally biased region" description="Low complexity" evidence="1">
    <location>
        <begin position="1"/>
        <end position="15"/>
    </location>
</feature>
<organism evidence="2 3">
    <name type="scientific">Burkholderia multivorans</name>
    <dbReference type="NCBI Taxonomy" id="87883"/>
    <lineage>
        <taxon>Bacteria</taxon>
        <taxon>Pseudomonadati</taxon>
        <taxon>Pseudomonadota</taxon>
        <taxon>Betaproteobacteria</taxon>
        <taxon>Burkholderiales</taxon>
        <taxon>Burkholderiaceae</taxon>
        <taxon>Burkholderia</taxon>
        <taxon>Burkholderia cepacia complex</taxon>
    </lineage>
</organism>
<dbReference type="AlphaFoldDB" id="A0A2S9MLC3"/>